<keyword evidence="4" id="KW-1185">Reference proteome</keyword>
<evidence type="ECO:0000256" key="1">
    <source>
        <dbReference type="PROSITE-ProRule" id="PRU00047"/>
    </source>
</evidence>
<dbReference type="Proteomes" id="UP000515145">
    <property type="component" value="Chromosome 18"/>
</dbReference>
<dbReference type="PANTHER" id="PTHR19963:SF30">
    <property type="entry name" value="ENDONUCLEASE_EXONUCLEASE_PHOSPHATASE DOMAIN-CONTAINING PROTEIN"/>
    <property type="match status" value="1"/>
</dbReference>
<evidence type="ECO:0000256" key="2">
    <source>
        <dbReference type="SAM" id="MobiDB-lite"/>
    </source>
</evidence>
<dbReference type="SMART" id="SM00343">
    <property type="entry name" value="ZnF_C2HC"/>
    <property type="match status" value="1"/>
</dbReference>
<dbReference type="InParanoid" id="A0A6P7K5V2"/>
<dbReference type="InterPro" id="IPR001878">
    <property type="entry name" value="Znf_CCHC"/>
</dbReference>
<feature type="region of interest" description="Disordered" evidence="2">
    <location>
        <begin position="1"/>
        <end position="50"/>
    </location>
</feature>
<gene>
    <name evidence="5" type="primary">LOC114450667</name>
</gene>
<dbReference type="AlphaFoldDB" id="A0A6P7K5V2"/>
<feature type="compositionally biased region" description="Basic and acidic residues" evidence="2">
    <location>
        <begin position="1"/>
        <end position="16"/>
    </location>
</feature>
<name>A0A6P7K5V2_9TELE</name>
<evidence type="ECO:0000313" key="5">
    <source>
        <dbReference type="RefSeq" id="XP_028284735.1"/>
    </source>
</evidence>
<dbReference type="InterPro" id="IPR048270">
    <property type="entry name" value="PNMA_C"/>
</dbReference>
<keyword evidence="1" id="KW-0863">Zinc-finger</keyword>
<protein>
    <submittedName>
        <fullName evidence="5">Uncharacterized protein LOC114450667 isoform X1</fullName>
    </submittedName>
</protein>
<organism evidence="4 5">
    <name type="scientific">Parambassis ranga</name>
    <name type="common">Indian glassy fish</name>
    <dbReference type="NCBI Taxonomy" id="210632"/>
    <lineage>
        <taxon>Eukaryota</taxon>
        <taxon>Metazoa</taxon>
        <taxon>Chordata</taxon>
        <taxon>Craniata</taxon>
        <taxon>Vertebrata</taxon>
        <taxon>Euteleostomi</taxon>
        <taxon>Actinopterygii</taxon>
        <taxon>Neopterygii</taxon>
        <taxon>Teleostei</taxon>
        <taxon>Neoteleostei</taxon>
        <taxon>Acanthomorphata</taxon>
        <taxon>Ovalentaria</taxon>
        <taxon>Ambassidae</taxon>
        <taxon>Parambassis</taxon>
    </lineage>
</organism>
<feature type="region of interest" description="Disordered" evidence="2">
    <location>
        <begin position="544"/>
        <end position="595"/>
    </location>
</feature>
<dbReference type="InterPro" id="IPR036875">
    <property type="entry name" value="Znf_CCHC_sf"/>
</dbReference>
<dbReference type="Pfam" id="PF14893">
    <property type="entry name" value="PNMA"/>
    <property type="match status" value="1"/>
</dbReference>
<dbReference type="GeneID" id="114450667"/>
<reference evidence="5" key="1">
    <citation type="submission" date="2025-08" db="UniProtKB">
        <authorList>
            <consortium name="RefSeq"/>
        </authorList>
    </citation>
    <scope>IDENTIFICATION</scope>
</reference>
<evidence type="ECO:0000313" key="4">
    <source>
        <dbReference type="Proteomes" id="UP000515145"/>
    </source>
</evidence>
<feature type="domain" description="CCHC-type" evidence="3">
    <location>
        <begin position="312"/>
        <end position="326"/>
    </location>
</feature>
<dbReference type="GO" id="GO:0008270">
    <property type="term" value="F:zinc ion binding"/>
    <property type="evidence" value="ECO:0007669"/>
    <property type="project" value="UniProtKB-KW"/>
</dbReference>
<dbReference type="PANTHER" id="PTHR19963">
    <property type="entry name" value="CCHC-TYPE DOMAIN-CONTAINING PROTEIN"/>
    <property type="match status" value="1"/>
</dbReference>
<dbReference type="GO" id="GO:0003676">
    <property type="term" value="F:nucleic acid binding"/>
    <property type="evidence" value="ECO:0007669"/>
    <property type="project" value="InterPro"/>
</dbReference>
<dbReference type="OrthoDB" id="10065209at2759"/>
<proteinExistence type="predicted"/>
<feature type="compositionally biased region" description="Polar residues" evidence="2">
    <location>
        <begin position="31"/>
        <end position="47"/>
    </location>
</feature>
<feature type="compositionally biased region" description="Basic and acidic residues" evidence="2">
    <location>
        <begin position="571"/>
        <end position="580"/>
    </location>
</feature>
<sequence length="595" mass="67034">MMEETSRERMEQRMQELEQQLQRLQAAASPAGTSHSVMDNADSTETPARTEGGKQVIYIQQSEKVPKFSGNLDRADSPTLEEWIELIEGYIQVKSTEKEKVDCVYNHLEGAARIEVKYLPKQERDTVNGIFKILREVYGCSHSVISLQRRFFNRKQREGESLLDYSHALMSLMDQIVEADEQVKLGSERNLRDQFCEGVRDQSLSSRLRDKVRLNPQWTIRDARREAVQWTSQCVGQTFRQKESVPPFSSNEVLAKVPNELVDHSSYSELKALIEAQQRQLDLLMKALQPQSRESGAQPPVKVKKNFDGKPRCFRCDQRGHIARYCTAPLPKSTAPEQAAVCLEKKESASEESHTHLREELDLEPDPVVTAALMGRCPVVEVGMGGVVVPSLLDTGSMVTTITESFFKEHFGHLTDSQLRECAWLDLRAGNGLKLPYLGYLELAITILGKCVPRKGVLVVKDPEDPHMLQRKMQTPGVLGMNVIKGFYYELFVQYGPGLFDDPSITEAPEWRRALRHCHAEELLINSPEPFKVRVKGHVEPCEETPEDVPAAVQHLRASTPSSAPPAPDLVTKEGSKTPEPHPPPLWTTNSNKPP</sequence>
<evidence type="ECO:0000259" key="3">
    <source>
        <dbReference type="PROSITE" id="PS50158"/>
    </source>
</evidence>
<dbReference type="PROSITE" id="PS50158">
    <property type="entry name" value="ZF_CCHC"/>
    <property type="match status" value="1"/>
</dbReference>
<keyword evidence="1" id="KW-0479">Metal-binding</keyword>
<accession>A0A6P7K5V2</accession>
<dbReference type="SUPFAM" id="SSF57756">
    <property type="entry name" value="Retrovirus zinc finger-like domains"/>
    <property type="match status" value="1"/>
</dbReference>
<keyword evidence="1" id="KW-0862">Zinc</keyword>
<dbReference type="RefSeq" id="XP_028284735.1">
    <property type="nucleotide sequence ID" value="XM_028428934.1"/>
</dbReference>